<organism evidence="3 4">
    <name type="scientific">Hyphomicrobium denitrificans (strain ATCC 51888 / DSM 1869 / NCIMB 11706 / TK 0415)</name>
    <dbReference type="NCBI Taxonomy" id="582899"/>
    <lineage>
        <taxon>Bacteria</taxon>
        <taxon>Pseudomonadati</taxon>
        <taxon>Pseudomonadota</taxon>
        <taxon>Alphaproteobacteria</taxon>
        <taxon>Hyphomicrobiales</taxon>
        <taxon>Hyphomicrobiaceae</taxon>
        <taxon>Hyphomicrobium</taxon>
    </lineage>
</organism>
<name>D8JRG1_HYPDA</name>
<evidence type="ECO:0000313" key="4">
    <source>
        <dbReference type="Proteomes" id="UP000002033"/>
    </source>
</evidence>
<gene>
    <name evidence="3" type="ordered locus">Hden_0368</name>
</gene>
<dbReference type="Pfam" id="PF13670">
    <property type="entry name" value="PepSY_2"/>
    <property type="match status" value="1"/>
</dbReference>
<keyword evidence="4" id="KW-1185">Reference proteome</keyword>
<dbReference type="KEGG" id="hdn:Hden_0368"/>
<dbReference type="eggNOG" id="ENOG50339SA">
    <property type="taxonomic scope" value="Bacteria"/>
</dbReference>
<evidence type="ECO:0000313" key="3">
    <source>
        <dbReference type="EMBL" id="ADJ22190.1"/>
    </source>
</evidence>
<reference evidence="4" key="1">
    <citation type="journal article" date="2011" name="J. Bacteriol.">
        <title>Genome sequences of eight morphologically diverse alphaproteobacteria.</title>
        <authorList>
            <consortium name="US DOE Joint Genome Institute"/>
            <person name="Brown P.J."/>
            <person name="Kysela D.T."/>
            <person name="Buechlein A."/>
            <person name="Hemmerich C."/>
            <person name="Brun Y.V."/>
        </authorList>
    </citation>
    <scope>NUCLEOTIDE SEQUENCE [LARGE SCALE GENOMIC DNA]</scope>
    <source>
        <strain evidence="4">ATCC 51888 / DSM 1869 / NCIB 11706 / TK 0415</strain>
    </source>
</reference>
<protein>
    <recommendedName>
        <fullName evidence="2">PepSY domain-containing protein</fullName>
    </recommendedName>
</protein>
<accession>D8JRG1</accession>
<keyword evidence="1" id="KW-0732">Signal</keyword>
<evidence type="ECO:0000256" key="1">
    <source>
        <dbReference type="SAM" id="SignalP"/>
    </source>
</evidence>
<dbReference type="HOGENOM" id="CLU_147864_2_1_5"/>
<dbReference type="RefSeq" id="WP_013214409.1">
    <property type="nucleotide sequence ID" value="NC_014313.1"/>
</dbReference>
<sequence length="90" mass="9505" precursor="true">MIRSITASAIFASTALFAGAAFADGRPPTAEETTAVTAALTKAGFSKWGKVEFEDGKWEVDDAIGADGKKYDVDLSATDMSVIKQKIDND</sequence>
<proteinExistence type="predicted"/>
<dbReference type="InterPro" id="IPR025711">
    <property type="entry name" value="PepSY"/>
</dbReference>
<feature type="chain" id="PRO_5003116255" description="PepSY domain-containing protein" evidence="1">
    <location>
        <begin position="24"/>
        <end position="90"/>
    </location>
</feature>
<dbReference type="Proteomes" id="UP000002033">
    <property type="component" value="Chromosome"/>
</dbReference>
<feature type="signal peptide" evidence="1">
    <location>
        <begin position="1"/>
        <end position="23"/>
    </location>
</feature>
<evidence type="ECO:0000259" key="2">
    <source>
        <dbReference type="Pfam" id="PF13670"/>
    </source>
</evidence>
<feature type="domain" description="PepSY" evidence="2">
    <location>
        <begin position="9"/>
        <end position="86"/>
    </location>
</feature>
<dbReference type="EMBL" id="CP002083">
    <property type="protein sequence ID" value="ADJ22190.1"/>
    <property type="molecule type" value="Genomic_DNA"/>
</dbReference>
<dbReference type="AlphaFoldDB" id="D8JRG1"/>
<dbReference type="OrthoDB" id="7933638at2"/>